<comment type="caution">
    <text evidence="3">The sequence shown here is derived from an EMBL/GenBank/DDBJ whole genome shotgun (WGS) entry which is preliminary data.</text>
</comment>
<gene>
    <name evidence="3" type="ORF">DV711_18055</name>
</gene>
<dbReference type="SUPFAM" id="SSF48452">
    <property type="entry name" value="TPR-like"/>
    <property type="match status" value="1"/>
</dbReference>
<dbReference type="EMBL" id="QQOH01000006">
    <property type="protein sequence ID" value="RDE18029.1"/>
    <property type="molecule type" value="Genomic_DNA"/>
</dbReference>
<feature type="region of interest" description="Disordered" evidence="1">
    <location>
        <begin position="33"/>
        <end position="85"/>
    </location>
</feature>
<reference evidence="3 4" key="1">
    <citation type="submission" date="2018-07" db="EMBL/GenBank/DDBJ databases">
        <title>Motiliproteus coralliicola sp. nov., a bacterium isolated from Coral.</title>
        <authorList>
            <person name="Wang G."/>
        </authorList>
    </citation>
    <scope>NUCLEOTIDE SEQUENCE [LARGE SCALE GENOMIC DNA]</scope>
    <source>
        <strain evidence="3 4">C34</strain>
    </source>
</reference>
<feature type="signal peptide" evidence="2">
    <location>
        <begin position="1"/>
        <end position="27"/>
    </location>
</feature>
<feature type="compositionally biased region" description="Polar residues" evidence="1">
    <location>
        <begin position="41"/>
        <end position="51"/>
    </location>
</feature>
<name>A0A369WA22_9GAMM</name>
<evidence type="ECO:0000313" key="3">
    <source>
        <dbReference type="EMBL" id="RDE18029.1"/>
    </source>
</evidence>
<evidence type="ECO:0000256" key="1">
    <source>
        <dbReference type="SAM" id="MobiDB-lite"/>
    </source>
</evidence>
<keyword evidence="2" id="KW-0732">Signal</keyword>
<dbReference type="Pfam" id="PF14559">
    <property type="entry name" value="TPR_19"/>
    <property type="match status" value="1"/>
</dbReference>
<organism evidence="3 4">
    <name type="scientific">Motiliproteus coralliicola</name>
    <dbReference type="NCBI Taxonomy" id="2283196"/>
    <lineage>
        <taxon>Bacteria</taxon>
        <taxon>Pseudomonadati</taxon>
        <taxon>Pseudomonadota</taxon>
        <taxon>Gammaproteobacteria</taxon>
        <taxon>Oceanospirillales</taxon>
        <taxon>Oceanospirillaceae</taxon>
        <taxon>Motiliproteus</taxon>
    </lineage>
</organism>
<dbReference type="AlphaFoldDB" id="A0A369WA22"/>
<evidence type="ECO:0000313" key="4">
    <source>
        <dbReference type="Proteomes" id="UP000253769"/>
    </source>
</evidence>
<accession>A0A369WA22</accession>
<proteinExistence type="predicted"/>
<dbReference type="Gene3D" id="1.25.40.10">
    <property type="entry name" value="Tetratricopeptide repeat domain"/>
    <property type="match status" value="1"/>
</dbReference>
<feature type="compositionally biased region" description="Pro residues" evidence="1">
    <location>
        <begin position="54"/>
        <end position="64"/>
    </location>
</feature>
<protein>
    <submittedName>
        <fullName evidence="3">Tetratricopeptide repeat protein</fullName>
    </submittedName>
</protein>
<sequence>MAVDLSMNPMLSKMLPLGLLLLLAGCAAPNYNVPIEDRSQRSSTGTISPSTRVDPPPPSYPQPDSPATSGSESDYPQAGEPARSYPVEPIEPIESSAPVVPQQAPPSSVTYAGPSPALLALMEKADAMESRGDMRGALAQLERAQRISPRDPMVYLQLARLRLHMNDRTRAKQLAQRGLSLAGGDPDLTAAFQALLAELKRR</sequence>
<keyword evidence="4" id="KW-1185">Reference proteome</keyword>
<dbReference type="Proteomes" id="UP000253769">
    <property type="component" value="Unassembled WGS sequence"/>
</dbReference>
<evidence type="ECO:0000256" key="2">
    <source>
        <dbReference type="SAM" id="SignalP"/>
    </source>
</evidence>
<feature type="chain" id="PRO_5016562821" evidence="2">
    <location>
        <begin position="28"/>
        <end position="202"/>
    </location>
</feature>
<dbReference type="InterPro" id="IPR011990">
    <property type="entry name" value="TPR-like_helical_dom_sf"/>
</dbReference>